<feature type="chain" id="PRO_5040814078" evidence="2">
    <location>
        <begin position="19"/>
        <end position="416"/>
    </location>
</feature>
<accession>A0A9X2PMB0</accession>
<evidence type="ECO:0000256" key="2">
    <source>
        <dbReference type="SAM" id="SignalP"/>
    </source>
</evidence>
<name>A0A9X2PMB0_9HYPH</name>
<dbReference type="EMBL" id="JANTHZ010000014">
    <property type="protein sequence ID" value="MCS0497762.1"/>
    <property type="molecule type" value="Genomic_DNA"/>
</dbReference>
<evidence type="ECO:0000313" key="4">
    <source>
        <dbReference type="Proteomes" id="UP001151088"/>
    </source>
</evidence>
<keyword evidence="1" id="KW-1133">Transmembrane helix</keyword>
<feature type="transmembrane region" description="Helical" evidence="1">
    <location>
        <begin position="290"/>
        <end position="313"/>
    </location>
</feature>
<dbReference type="PANTHER" id="PTHR40940">
    <property type="entry name" value="PROTEIN BATD-RELATED"/>
    <property type="match status" value="1"/>
</dbReference>
<dbReference type="PANTHER" id="PTHR40940:SF1">
    <property type="entry name" value="PROTEIN BATD"/>
    <property type="match status" value="1"/>
</dbReference>
<comment type="caution">
    <text evidence="3">The sequence shown here is derived from an EMBL/GenBank/DDBJ whole genome shotgun (WGS) entry which is preliminary data.</text>
</comment>
<keyword evidence="1" id="KW-0472">Membrane</keyword>
<protein>
    <submittedName>
        <fullName evidence="3">BatD family protein</fullName>
    </submittedName>
</protein>
<dbReference type="AlphaFoldDB" id="A0A9X2PMB0"/>
<organism evidence="3 4">
    <name type="scientific">Ancylobacter mangrovi</name>
    <dbReference type="NCBI Taxonomy" id="2972472"/>
    <lineage>
        <taxon>Bacteria</taxon>
        <taxon>Pseudomonadati</taxon>
        <taxon>Pseudomonadota</taxon>
        <taxon>Alphaproteobacteria</taxon>
        <taxon>Hyphomicrobiales</taxon>
        <taxon>Xanthobacteraceae</taxon>
        <taxon>Ancylobacter</taxon>
    </lineage>
</organism>
<keyword evidence="1" id="KW-0812">Transmembrane</keyword>
<dbReference type="InterPro" id="IPR025738">
    <property type="entry name" value="BatD"/>
</dbReference>
<reference evidence="3" key="1">
    <citation type="submission" date="2022-08" db="EMBL/GenBank/DDBJ databases">
        <authorList>
            <person name="Li F."/>
        </authorList>
    </citation>
    <scope>NUCLEOTIDE SEQUENCE</scope>
    <source>
        <strain evidence="3">MQZ15Z-1</strain>
    </source>
</reference>
<feature type="signal peptide" evidence="2">
    <location>
        <begin position="1"/>
        <end position="18"/>
    </location>
</feature>
<dbReference type="Proteomes" id="UP001151088">
    <property type="component" value="Unassembled WGS sequence"/>
</dbReference>
<dbReference type="RefSeq" id="WP_258734914.1">
    <property type="nucleotide sequence ID" value="NZ_JANTHZ010000014.1"/>
</dbReference>
<evidence type="ECO:0000313" key="3">
    <source>
        <dbReference type="EMBL" id="MCS0497762.1"/>
    </source>
</evidence>
<keyword evidence="4" id="KW-1185">Reference proteome</keyword>
<sequence length="416" mass="44380">MMAWLATLLFLLACGPLAAQEALPAATPPPAVVVRQSVEPASGAVIGQHVVLHVDVLFRGEMPRPPRVGMPDVPGLQIIRFETQGTTMRDSLDGETYVGQRFEFALYPRRGGTFDIPPASVTLFDRAGDVSGDIEGSTVRLSVVVPPGVDPSGPVVATRRLSLNQQWSDPPAGRFQAGDAIVRTITRSAEDVPGLALRDLETAAPEGVRVYADPPDIQDTSNRGVVTGHRTDRITYVFQRGGGFDLPSVEQPWWNLAAGRLETAVAEGVAIRVAGAVPAAPEGGMRTSPVLLGIGVAILAALGLGMLLAIRWLRTRQRDPERASYAALEKACVQGNAAEIYRCFSAWMRLLPADRQGEAIRAAGPLLGALFAGAAWARGDATRLLASLAPLRRRRADADRRTFLPPLNPRPADPPG</sequence>
<evidence type="ECO:0000256" key="1">
    <source>
        <dbReference type="SAM" id="Phobius"/>
    </source>
</evidence>
<proteinExistence type="predicted"/>
<gene>
    <name evidence="3" type="ORF">NVS89_21955</name>
</gene>
<keyword evidence="2" id="KW-0732">Signal</keyword>